<evidence type="ECO:0000259" key="4">
    <source>
        <dbReference type="PROSITE" id="PS50215"/>
    </source>
</evidence>
<dbReference type="GO" id="GO:0006509">
    <property type="term" value="P:membrane protein ectodomain proteolysis"/>
    <property type="evidence" value="ECO:0007669"/>
    <property type="project" value="TreeGrafter"/>
</dbReference>
<accession>A0A672QT89</accession>
<evidence type="ECO:0000313" key="5">
    <source>
        <dbReference type="Ensembl" id="ENSSGRP00000079336.1"/>
    </source>
</evidence>
<proteinExistence type="predicted"/>
<dbReference type="Proteomes" id="UP000472262">
    <property type="component" value="Unassembled WGS sequence"/>
</dbReference>
<evidence type="ECO:0000313" key="6">
    <source>
        <dbReference type="Proteomes" id="UP000472262"/>
    </source>
</evidence>
<evidence type="ECO:0000256" key="3">
    <source>
        <dbReference type="SAM" id="SignalP"/>
    </source>
</evidence>
<reference evidence="5" key="1">
    <citation type="submission" date="2025-08" db="UniProtKB">
        <authorList>
            <consortium name="Ensembl"/>
        </authorList>
    </citation>
    <scope>IDENTIFICATION</scope>
</reference>
<sequence length="290" mass="32911">MMLQGVHLNRCMVAGAVQFRLFLLLCCCCLHLSLRCAAHGEDINTDKRCHRDSSRIHDNPEHFITYPKWISPARYKRSHEGSKHPSEAEVKITAGEDLILQLQRNEELFSSEYQEIWYNPNGDRQLSRPSNRDHCYYHGSVKGIQGSSLVISTCAGLRGMITVNNSVSYMIEPLANQTHSQGHVVFNAQSLKLPVGTCGHYHGEGNHSESLQELIDVMAKPQQTNRGRRDVSSSMKYVELMVVADHAEFVKHGRDLERTKTKLLEAANFVDKVRLPTIKHTFIIYLLLDS</sequence>
<dbReference type="PANTHER" id="PTHR11905">
    <property type="entry name" value="ADAM A DISINTEGRIN AND METALLOPROTEASE DOMAIN"/>
    <property type="match status" value="1"/>
</dbReference>
<dbReference type="Pfam" id="PF01421">
    <property type="entry name" value="Reprolysin"/>
    <property type="match status" value="1"/>
</dbReference>
<keyword evidence="6" id="KW-1185">Reference proteome</keyword>
<dbReference type="Gene3D" id="3.40.390.10">
    <property type="entry name" value="Collagenase (Catalytic Domain)"/>
    <property type="match status" value="1"/>
</dbReference>
<dbReference type="InParanoid" id="A0A672QT89"/>
<keyword evidence="1" id="KW-1015">Disulfide bond</keyword>
<comment type="caution">
    <text evidence="2">Lacks conserved residue(s) required for the propagation of feature annotation.</text>
</comment>
<dbReference type="PROSITE" id="PS50215">
    <property type="entry name" value="ADAM_MEPRO"/>
    <property type="match status" value="1"/>
</dbReference>
<dbReference type="AlphaFoldDB" id="A0A672QT89"/>
<dbReference type="Ensembl" id="ENSSGRT00000084486.1">
    <property type="protein sequence ID" value="ENSSGRP00000079336.1"/>
    <property type="gene ID" value="ENSSGRG00000040196.1"/>
</dbReference>
<feature type="chain" id="PRO_5025557901" description="Peptidase M12B domain-containing protein" evidence="3">
    <location>
        <begin position="41"/>
        <end position="290"/>
    </location>
</feature>
<dbReference type="GO" id="GO:0004222">
    <property type="term" value="F:metalloendopeptidase activity"/>
    <property type="evidence" value="ECO:0007669"/>
    <property type="project" value="InterPro"/>
</dbReference>
<dbReference type="InterPro" id="IPR002870">
    <property type="entry name" value="Peptidase_M12B_N"/>
</dbReference>
<feature type="signal peptide" evidence="3">
    <location>
        <begin position="1"/>
        <end position="40"/>
    </location>
</feature>
<dbReference type="Pfam" id="PF01562">
    <property type="entry name" value="Pep_M12B_propep"/>
    <property type="match status" value="1"/>
</dbReference>
<protein>
    <recommendedName>
        <fullName evidence="4">Peptidase M12B domain-containing protein</fullName>
    </recommendedName>
</protein>
<name>A0A672QT89_SINGR</name>
<keyword evidence="3" id="KW-0732">Signal</keyword>
<dbReference type="SUPFAM" id="SSF55486">
    <property type="entry name" value="Metalloproteases ('zincins'), catalytic domain"/>
    <property type="match status" value="1"/>
</dbReference>
<evidence type="ECO:0000256" key="1">
    <source>
        <dbReference type="ARBA" id="ARBA00023157"/>
    </source>
</evidence>
<dbReference type="PANTHER" id="PTHR11905:SF19">
    <property type="entry name" value="DISINTEGRIN AND METALLOPROTEINASE DOMAIN-CONTAINING PROTEIN 19"/>
    <property type="match status" value="1"/>
</dbReference>
<organism evidence="5 6">
    <name type="scientific">Sinocyclocheilus grahami</name>
    <name type="common">Dianchi golden-line fish</name>
    <name type="synonym">Barbus grahami</name>
    <dbReference type="NCBI Taxonomy" id="75366"/>
    <lineage>
        <taxon>Eukaryota</taxon>
        <taxon>Metazoa</taxon>
        <taxon>Chordata</taxon>
        <taxon>Craniata</taxon>
        <taxon>Vertebrata</taxon>
        <taxon>Euteleostomi</taxon>
        <taxon>Actinopterygii</taxon>
        <taxon>Neopterygii</taxon>
        <taxon>Teleostei</taxon>
        <taxon>Ostariophysi</taxon>
        <taxon>Cypriniformes</taxon>
        <taxon>Cyprinidae</taxon>
        <taxon>Cyprininae</taxon>
        <taxon>Sinocyclocheilus</taxon>
    </lineage>
</organism>
<evidence type="ECO:0000256" key="2">
    <source>
        <dbReference type="PROSITE-ProRule" id="PRU00276"/>
    </source>
</evidence>
<dbReference type="InterPro" id="IPR024079">
    <property type="entry name" value="MetalloPept_cat_dom_sf"/>
</dbReference>
<feature type="domain" description="Peptidase M12B" evidence="4">
    <location>
        <begin position="236"/>
        <end position="290"/>
    </location>
</feature>
<dbReference type="InterPro" id="IPR001590">
    <property type="entry name" value="Peptidase_M12B"/>
</dbReference>
<dbReference type="OMA" id="WISPARY"/>
<reference evidence="5" key="2">
    <citation type="submission" date="2025-09" db="UniProtKB">
        <authorList>
            <consortium name="Ensembl"/>
        </authorList>
    </citation>
    <scope>IDENTIFICATION</scope>
</reference>